<feature type="compositionally biased region" description="Low complexity" evidence="1">
    <location>
        <begin position="864"/>
        <end position="874"/>
    </location>
</feature>
<comment type="caution">
    <text evidence="2">The sequence shown here is derived from an EMBL/GenBank/DDBJ whole genome shotgun (WGS) entry which is preliminary data.</text>
</comment>
<evidence type="ECO:0000256" key="1">
    <source>
        <dbReference type="SAM" id="MobiDB-lite"/>
    </source>
</evidence>
<dbReference type="Pfam" id="PF05954">
    <property type="entry name" value="Phage_GPD"/>
    <property type="match status" value="1"/>
</dbReference>
<dbReference type="EMBL" id="DACSEI010000053">
    <property type="protein sequence ID" value="HAT1597656.1"/>
    <property type="molecule type" value="Genomic_DNA"/>
</dbReference>
<dbReference type="SUPFAM" id="SSF69255">
    <property type="entry name" value="gp5 N-terminal domain-like"/>
    <property type="match status" value="1"/>
</dbReference>
<evidence type="ECO:0000313" key="3">
    <source>
        <dbReference type="Proteomes" id="UP000861567"/>
    </source>
</evidence>
<evidence type="ECO:0000313" key="2">
    <source>
        <dbReference type="EMBL" id="HAT1597656.1"/>
    </source>
</evidence>
<organism evidence="2 3">
    <name type="scientific">Legionella pneumophila</name>
    <dbReference type="NCBI Taxonomy" id="446"/>
    <lineage>
        <taxon>Bacteria</taxon>
        <taxon>Pseudomonadati</taxon>
        <taxon>Pseudomonadota</taxon>
        <taxon>Gammaproteobacteria</taxon>
        <taxon>Legionellales</taxon>
        <taxon>Legionellaceae</taxon>
        <taxon>Legionella</taxon>
    </lineage>
</organism>
<dbReference type="NCBIfam" id="TIGR03361">
    <property type="entry name" value="VI_Rhs_Vgr"/>
    <property type="match status" value="1"/>
</dbReference>
<sequence>MENSLLMPEIHSALFEGHEEPKVLVFNGHMALSQLYQFNIEVACKRVVHPSQAINQRVSLLFAKKRKGRTPLSGQINHFAQLENVDDYYIYQFQLVPQVTQLLNSSHTEVFLDKTIPDVIKEVFYKNGINNVQFQLTDEHKKKDFIFQYNENDWDFISRWMESEGLFYYFEHQIGQEILIITDSNSTIKINKDIHSLYYQAYTVESEDDPHSNLVYDFQYTAKAQPQRVVVKAYNNEQASKLYTSTATVDGAGSGEIMIWAENVRNNKENQKIANIHAESYRCQKELFSGTSSGSLIIPGTIIQHKKFTIPSLNKPLLITQSTYQGSQKKSFYSLHSSIAYEKEDYFTCSYQAIDKSISFRAPILTPIPRVSGILPGFVDHEGEEDSVQINDKGLYKFRLAINNETHGKGSNWVRKMESYIGDKYALSLPLRKDMEVVIAFQFGNPDLPILLGTVDNSTHRNMITSKNQSYFGLQTKEKNTIYMNEQLGKTQGIKISTPNNKTSIILGTDNIFESKFDAGYYLSTESNNLQYVALDKNTTVQRDVNLTVHRDLKHFIYGNSSFVCKQNAVYQIDQDMTFAVKGSNYNYVDKDVYNKIEENYVTAVGGNYETSVQGSKSLSVVGDTQDHHLGFTMQSYYGVRIYDVMGLSFNSEYGGSINFKGPFTVNITEGWKYEKNTAISLASSPIIYNEAQEAIILSVGFSSICITHQFISIKSPRILLDGFELVRIASEGSCYVRAPDYCNVNGYHATVGNFVSLGPVVDLGSNWGLDPEYHEAHASAFGEIKNLAMRYSVGGSSGLSQVSPDTKALGDNLAGIGQFIEKYGEKLIMATSLAGTGYGLGKEYLGDEHPPPEEIEPPPEVPPASEGSSELPS</sequence>
<dbReference type="Gene3D" id="3.55.50.10">
    <property type="entry name" value="Baseplate protein-like domains"/>
    <property type="match status" value="1"/>
</dbReference>
<dbReference type="SUPFAM" id="SSF69349">
    <property type="entry name" value="Phage fibre proteins"/>
    <property type="match status" value="1"/>
</dbReference>
<dbReference type="InterPro" id="IPR017847">
    <property type="entry name" value="T6SS_RhsGE_Vgr_subset"/>
</dbReference>
<dbReference type="InterPro" id="IPR037026">
    <property type="entry name" value="Vgr_OB-fold_dom_sf"/>
</dbReference>
<dbReference type="AlphaFoldDB" id="A0AAN5R6E3"/>
<dbReference type="InterPro" id="IPR006533">
    <property type="entry name" value="T6SS_Vgr_RhsGE"/>
</dbReference>
<reference evidence="2" key="2">
    <citation type="submission" date="2020-11" db="EMBL/GenBank/DDBJ databases">
        <authorList>
            <consortium name="NCBI Pathogen Detection Project"/>
        </authorList>
    </citation>
    <scope>NUCLEOTIDE SEQUENCE</scope>
    <source>
        <strain evidence="2">D3612</strain>
    </source>
</reference>
<name>A0AAN5R6E3_LEGPN</name>
<gene>
    <name evidence="2" type="primary">tssI</name>
    <name evidence="2" type="ORF">I8Y58_002920</name>
</gene>
<dbReference type="Gene3D" id="2.30.110.50">
    <property type="match status" value="1"/>
</dbReference>
<dbReference type="SUPFAM" id="SSF69279">
    <property type="entry name" value="Phage tail proteins"/>
    <property type="match status" value="2"/>
</dbReference>
<reference evidence="2" key="1">
    <citation type="journal article" date="2018" name="Genome Biol.">
        <title>SKESA: strategic k-mer extension for scrupulous assemblies.</title>
        <authorList>
            <person name="Souvorov A."/>
            <person name="Agarwala R."/>
            <person name="Lipman D.J."/>
        </authorList>
    </citation>
    <scope>NUCLEOTIDE SEQUENCE</scope>
    <source>
        <strain evidence="2">D3612</strain>
    </source>
</reference>
<dbReference type="Gene3D" id="2.40.50.230">
    <property type="entry name" value="Gp5 N-terminal domain"/>
    <property type="match status" value="1"/>
</dbReference>
<dbReference type="Proteomes" id="UP000861567">
    <property type="component" value="Unassembled WGS sequence"/>
</dbReference>
<accession>A0AAN5R6E3</accession>
<feature type="region of interest" description="Disordered" evidence="1">
    <location>
        <begin position="841"/>
        <end position="874"/>
    </location>
</feature>
<dbReference type="Gene3D" id="4.10.220.110">
    <property type="match status" value="1"/>
</dbReference>
<proteinExistence type="predicted"/>
<protein>
    <submittedName>
        <fullName evidence="2">Type VI secretion system tip protein VgrG</fullName>
    </submittedName>
</protein>
<dbReference type="NCBIfam" id="TIGR01646">
    <property type="entry name" value="vgr_GE"/>
    <property type="match status" value="1"/>
</dbReference>